<keyword evidence="2" id="KW-1185">Reference proteome</keyword>
<accession>A0A2K8SHG4</accession>
<dbReference type="AlphaFoldDB" id="A0A2K8SHG4"/>
<name>A0A2K8SHG4_9NOSO</name>
<protein>
    <submittedName>
        <fullName evidence="1">Mobile element protein</fullName>
    </submittedName>
</protein>
<sequence length="49" mass="5485">MGKIHDFKLFKNSGVKFGELLKVIADKGYQGIAKIHQLSEPARSWGFPP</sequence>
<dbReference type="Proteomes" id="UP000232003">
    <property type="component" value="Chromosome"/>
</dbReference>
<gene>
    <name evidence="1" type="ORF">COO91_00744</name>
</gene>
<organism evidence="1 2">
    <name type="scientific">Nostoc flagelliforme CCNUN1</name>
    <dbReference type="NCBI Taxonomy" id="2038116"/>
    <lineage>
        <taxon>Bacteria</taxon>
        <taxon>Bacillati</taxon>
        <taxon>Cyanobacteriota</taxon>
        <taxon>Cyanophyceae</taxon>
        <taxon>Nostocales</taxon>
        <taxon>Nostocaceae</taxon>
        <taxon>Nostoc</taxon>
    </lineage>
</organism>
<dbReference type="EMBL" id="CP024785">
    <property type="protein sequence ID" value="AUB34902.1"/>
    <property type="molecule type" value="Genomic_DNA"/>
</dbReference>
<reference evidence="1 2" key="1">
    <citation type="submission" date="2017-11" db="EMBL/GenBank/DDBJ databases">
        <title>Complete genome of a free-living desiccation-tolerant cyanobacterium and its photosynthetic adaptation to extreme terrestrial habitat.</title>
        <authorList>
            <person name="Shang J."/>
        </authorList>
    </citation>
    <scope>NUCLEOTIDE SEQUENCE [LARGE SCALE GENOMIC DNA]</scope>
    <source>
        <strain evidence="1 2">CCNUN1</strain>
    </source>
</reference>
<dbReference type="KEGG" id="nfl:COO91_00744"/>
<proteinExistence type="predicted"/>
<evidence type="ECO:0000313" key="1">
    <source>
        <dbReference type="EMBL" id="AUB34902.1"/>
    </source>
</evidence>
<evidence type="ECO:0000313" key="2">
    <source>
        <dbReference type="Proteomes" id="UP000232003"/>
    </source>
</evidence>